<gene>
    <name evidence="14" type="ORF">HPP92_009687</name>
</gene>
<proteinExistence type="inferred from homology"/>
<feature type="domain" description="RDRP C-terminal head" evidence="13">
    <location>
        <begin position="796"/>
        <end position="883"/>
    </location>
</feature>
<dbReference type="Pfam" id="PF05183">
    <property type="entry name" value="RdRP"/>
    <property type="match status" value="1"/>
</dbReference>
<dbReference type="Pfam" id="PF26250">
    <property type="entry name" value="RRM_RdRP1_2"/>
    <property type="match status" value="1"/>
</dbReference>
<evidence type="ECO:0000256" key="2">
    <source>
        <dbReference type="ARBA" id="ARBA00022484"/>
    </source>
</evidence>
<evidence type="ECO:0000256" key="4">
    <source>
        <dbReference type="ARBA" id="ARBA00022695"/>
    </source>
</evidence>
<comment type="similarity">
    <text evidence="1 8">Belongs to the RdRP family.</text>
</comment>
<reference evidence="14 15" key="1">
    <citation type="journal article" date="2020" name="Nat. Food">
        <title>A phased Vanilla planifolia genome enables genetic improvement of flavour and production.</title>
        <authorList>
            <person name="Hasing T."/>
            <person name="Tang H."/>
            <person name="Brym M."/>
            <person name="Khazi F."/>
            <person name="Huang T."/>
            <person name="Chambers A.H."/>
        </authorList>
    </citation>
    <scope>NUCLEOTIDE SEQUENCE [LARGE SCALE GENOMIC DNA]</scope>
    <source>
        <tissue evidence="14">Leaf</tissue>
    </source>
</reference>
<dbReference type="SUPFAM" id="SSF54928">
    <property type="entry name" value="RNA-binding domain, RBD"/>
    <property type="match status" value="1"/>
</dbReference>
<dbReference type="AlphaFoldDB" id="A0A835R8C5"/>
<dbReference type="GO" id="GO:0003723">
    <property type="term" value="F:RNA binding"/>
    <property type="evidence" value="ECO:0007669"/>
    <property type="project" value="UniProtKB-KW"/>
</dbReference>
<dbReference type="InterPro" id="IPR035979">
    <property type="entry name" value="RBD_domain_sf"/>
</dbReference>
<evidence type="ECO:0000313" key="15">
    <source>
        <dbReference type="Proteomes" id="UP000636800"/>
    </source>
</evidence>
<dbReference type="Proteomes" id="UP000636800">
    <property type="component" value="Unassembled WGS sequence"/>
</dbReference>
<dbReference type="CDD" id="cd00590">
    <property type="entry name" value="RRM_SF"/>
    <property type="match status" value="1"/>
</dbReference>
<protein>
    <recommendedName>
        <fullName evidence="8">RNA-dependent RNA polymerase</fullName>
        <ecNumber evidence="8">2.7.7.48</ecNumber>
    </recommendedName>
</protein>
<sequence>MGSTKRLYKADEGASKPSSRTIQVSGFPLDTTANQACDFLEKFTGEGSVLVLKIRHPKVIKARSRAYAIVQFVSCEGASSVRIMAEQRRLWFRGSYLTCRDAERDMVPKPKPASHDLGYNTVHFGCQISENCLYILWKAMDVRIEFGFNLRKISFFISWKSCSYKLELSYESIWEIQLRESIAQSSQFLLIQVGFEYFAKVQVTPSKVYFFGPELNVSNRVVRNYPDEINNFIRVSFVDEDEEKMRSMDLLPRLACTSDVDRTAIYTRILSTLRDGITIGDKKFKFLAFSSSQLRENSTWMFASSNGLTAADIRKWMGNFSKIRNVAKYAARLGQSFSSSTETLTVHKHEIEIIPDIENSAGYNFSDGIGKISPEFARKVAAKCGLKSSTPSAFQIRYGGYKGVVAVDNISHKKLSLRGSMCKYESDNIKLDVLAYSKYQPCFLNRQLITLLSTLGVEDSVFERKQSEAVNQLDDMLCNADTAKEAISEMSPGEITNVLKQMLNCGYKPDTEPFLSMMLQTFRASKLFELRTKSRIFVPKGRSMIGCLDETKELDYGEVFLQISCSGSTTDRFKAFHSTETDHRTTVITGKVIVAKNPCLHPGDVRILRAVDIPLLHHMVDCVVFPQKGRRPHPNECSGSDLDGDIYFVSWDTQLIPPRQVPPMEYIAAPSKTQDHDVTIEEVQEYFTNYIINDSLGIIANAHTVFADKEPLKACSDPCIELARLFSIAVDFPKTGVPAVVPNNLVVREYPDFMEKTNRETYVSKGVIGKLFRAVVDQMPRFGPVASFTREAARRSYDRDLEVDGYEDFLDDAAWLKESYDFRLGNLMEHYGMTNEAEILAGSPTKACRRFNKYRDGDAVRLAVKSLRKEVRAWVEGTAGTETEERDDPLTPGLPRAIT</sequence>
<evidence type="ECO:0000259" key="10">
    <source>
        <dbReference type="Pfam" id="PF05183"/>
    </source>
</evidence>
<dbReference type="InterPro" id="IPR058763">
    <property type="entry name" value="RRM_RDR1/2-like"/>
</dbReference>
<comment type="function">
    <text evidence="8">Probably involved in the RNA silencing pathway and required for the generation of small interfering RNAs (siRNAs).</text>
</comment>
<keyword evidence="6 8" id="KW-0943">RNA-mediated gene silencing</keyword>
<dbReference type="EC" id="2.7.7.48" evidence="8"/>
<evidence type="ECO:0000256" key="9">
    <source>
        <dbReference type="SAM" id="MobiDB-lite"/>
    </source>
</evidence>
<feature type="region of interest" description="Disordered" evidence="9">
    <location>
        <begin position="1"/>
        <end position="21"/>
    </location>
</feature>
<evidence type="ECO:0000259" key="11">
    <source>
        <dbReference type="Pfam" id="PF24823"/>
    </source>
</evidence>
<comment type="caution">
    <text evidence="14">The sequence shown here is derived from an EMBL/GenBank/DDBJ whole genome shotgun (WGS) entry which is preliminary data.</text>
</comment>
<keyword evidence="15" id="KW-1185">Reference proteome</keyword>
<dbReference type="InterPro" id="IPR057590">
    <property type="entry name" value="PH_RDR1/2-like"/>
</dbReference>
<evidence type="ECO:0000256" key="8">
    <source>
        <dbReference type="RuleBase" id="RU363098"/>
    </source>
</evidence>
<evidence type="ECO:0000256" key="1">
    <source>
        <dbReference type="ARBA" id="ARBA00005762"/>
    </source>
</evidence>
<dbReference type="Pfam" id="PF26253">
    <property type="entry name" value="RdRP_head"/>
    <property type="match status" value="1"/>
</dbReference>
<keyword evidence="4 8" id="KW-0548">Nucleotidyltransferase</keyword>
<keyword evidence="2 8" id="KW-0696">RNA-directed RNA polymerase</keyword>
<feature type="domain" description="RDR1/2-like RRM" evidence="12">
    <location>
        <begin position="21"/>
        <end position="105"/>
    </location>
</feature>
<evidence type="ECO:0000256" key="3">
    <source>
        <dbReference type="ARBA" id="ARBA00022679"/>
    </source>
</evidence>
<dbReference type="PANTHER" id="PTHR23079:SF1">
    <property type="entry name" value="RNA-DEPENDENT RNA POLYMERASE 1"/>
    <property type="match status" value="1"/>
</dbReference>
<evidence type="ECO:0000256" key="6">
    <source>
        <dbReference type="ARBA" id="ARBA00023158"/>
    </source>
</evidence>
<dbReference type="PANTHER" id="PTHR23079">
    <property type="entry name" value="RNA-DEPENDENT RNA POLYMERASE"/>
    <property type="match status" value="1"/>
</dbReference>
<evidence type="ECO:0000259" key="13">
    <source>
        <dbReference type="Pfam" id="PF26253"/>
    </source>
</evidence>
<feature type="domain" description="RDR1/2-like PH-like" evidence="11">
    <location>
        <begin position="122"/>
        <end position="193"/>
    </location>
</feature>
<keyword evidence="5 8" id="KW-0694">RNA-binding</keyword>
<accession>A0A835R8C5</accession>
<dbReference type="Pfam" id="PF24823">
    <property type="entry name" value="PH_RDR2"/>
    <property type="match status" value="1"/>
</dbReference>
<feature type="region of interest" description="Disordered" evidence="9">
    <location>
        <begin position="878"/>
        <end position="899"/>
    </location>
</feature>
<evidence type="ECO:0000256" key="7">
    <source>
        <dbReference type="ARBA" id="ARBA00048744"/>
    </source>
</evidence>
<dbReference type="GO" id="GO:0031380">
    <property type="term" value="C:nuclear RNA-directed RNA polymerase complex"/>
    <property type="evidence" value="ECO:0007669"/>
    <property type="project" value="TreeGrafter"/>
</dbReference>
<comment type="catalytic activity">
    <reaction evidence="7 8">
        <text>RNA(n) + a ribonucleoside 5'-triphosphate = RNA(n+1) + diphosphate</text>
        <dbReference type="Rhea" id="RHEA:21248"/>
        <dbReference type="Rhea" id="RHEA-COMP:14527"/>
        <dbReference type="Rhea" id="RHEA-COMP:17342"/>
        <dbReference type="ChEBI" id="CHEBI:33019"/>
        <dbReference type="ChEBI" id="CHEBI:61557"/>
        <dbReference type="ChEBI" id="CHEBI:140395"/>
        <dbReference type="EC" id="2.7.7.48"/>
    </reaction>
</comment>
<evidence type="ECO:0000256" key="5">
    <source>
        <dbReference type="ARBA" id="ARBA00022884"/>
    </source>
</evidence>
<organism evidence="14 15">
    <name type="scientific">Vanilla planifolia</name>
    <name type="common">Vanilla</name>
    <dbReference type="NCBI Taxonomy" id="51239"/>
    <lineage>
        <taxon>Eukaryota</taxon>
        <taxon>Viridiplantae</taxon>
        <taxon>Streptophyta</taxon>
        <taxon>Embryophyta</taxon>
        <taxon>Tracheophyta</taxon>
        <taxon>Spermatophyta</taxon>
        <taxon>Magnoliopsida</taxon>
        <taxon>Liliopsida</taxon>
        <taxon>Asparagales</taxon>
        <taxon>Orchidaceae</taxon>
        <taxon>Vanilloideae</taxon>
        <taxon>Vanilleae</taxon>
        <taxon>Vanilla</taxon>
    </lineage>
</organism>
<evidence type="ECO:0000259" key="12">
    <source>
        <dbReference type="Pfam" id="PF26250"/>
    </source>
</evidence>
<dbReference type="EMBL" id="JADCNL010000004">
    <property type="protein sequence ID" value="KAG0485608.1"/>
    <property type="molecule type" value="Genomic_DNA"/>
</dbReference>
<feature type="domain" description="RDRP core" evidence="10">
    <location>
        <begin position="203"/>
        <end position="775"/>
    </location>
</feature>
<dbReference type="InterPro" id="IPR057596">
    <property type="entry name" value="RDRP_core"/>
</dbReference>
<dbReference type="InterPro" id="IPR058752">
    <property type="entry name" value="RDRP_C_head"/>
</dbReference>
<evidence type="ECO:0000313" key="14">
    <source>
        <dbReference type="EMBL" id="KAG0485608.1"/>
    </source>
</evidence>
<dbReference type="GO" id="GO:0003968">
    <property type="term" value="F:RNA-directed RNA polymerase activity"/>
    <property type="evidence" value="ECO:0007669"/>
    <property type="project" value="UniProtKB-KW"/>
</dbReference>
<keyword evidence="3 8" id="KW-0808">Transferase</keyword>
<name>A0A835R8C5_VANPL</name>
<dbReference type="OrthoDB" id="2019572at2759"/>
<dbReference type="InterPro" id="IPR007855">
    <property type="entry name" value="RDRP"/>
</dbReference>
<dbReference type="GO" id="GO:0030422">
    <property type="term" value="P:siRNA processing"/>
    <property type="evidence" value="ECO:0007669"/>
    <property type="project" value="TreeGrafter"/>
</dbReference>